<dbReference type="Proteomes" id="UP000010988">
    <property type="component" value="Unassembled WGS sequence"/>
</dbReference>
<keyword evidence="11 15" id="KW-0234">DNA repair</keyword>
<feature type="active site" description="For nuclease activity" evidence="15">
    <location>
        <position position="1058"/>
    </location>
</feature>
<evidence type="ECO:0000256" key="16">
    <source>
        <dbReference type="PROSITE-ProRule" id="PRU00560"/>
    </source>
</evidence>
<dbReference type="OrthoDB" id="9810135at2"/>
<keyword evidence="6 15" id="KW-0347">Helicase</keyword>
<evidence type="ECO:0000256" key="6">
    <source>
        <dbReference type="ARBA" id="ARBA00022806"/>
    </source>
</evidence>
<evidence type="ECO:0000256" key="14">
    <source>
        <dbReference type="ARBA" id="ARBA00048988"/>
    </source>
</evidence>
<feature type="region of interest" description="Nuclease activity, interacts with RecD and RecA" evidence="15">
    <location>
        <begin position="827"/>
        <end position="1164"/>
    </location>
</feature>
<evidence type="ECO:0000256" key="9">
    <source>
        <dbReference type="ARBA" id="ARBA00022842"/>
    </source>
</evidence>
<dbReference type="InterPro" id="IPR014017">
    <property type="entry name" value="DNA_helicase_UvrD-like_C"/>
</dbReference>
<dbReference type="AlphaFoldDB" id="L7KQI9"/>
<evidence type="ECO:0000256" key="5">
    <source>
        <dbReference type="ARBA" id="ARBA00022801"/>
    </source>
</evidence>
<dbReference type="InterPro" id="IPR038726">
    <property type="entry name" value="PDDEXK_AddAB-type"/>
</dbReference>
<dbReference type="GO" id="GO:0008854">
    <property type="term" value="F:exodeoxyribonuclease V activity"/>
    <property type="evidence" value="ECO:0007669"/>
    <property type="project" value="UniProtKB-EC"/>
</dbReference>
<dbReference type="InterPro" id="IPR014016">
    <property type="entry name" value="UvrD-like_ATP-bd"/>
</dbReference>
<evidence type="ECO:0000313" key="20">
    <source>
        <dbReference type="EMBL" id="GAC49953.1"/>
    </source>
</evidence>
<feature type="binding site" evidence="15">
    <location>
        <position position="916"/>
    </location>
    <ligand>
        <name>Mg(2+)</name>
        <dbReference type="ChEBI" id="CHEBI:18420"/>
    </ligand>
</feature>
<evidence type="ECO:0000256" key="4">
    <source>
        <dbReference type="ARBA" id="ARBA00022763"/>
    </source>
</evidence>
<dbReference type="PROSITE" id="PS51217">
    <property type="entry name" value="UVRD_HELICASE_CTER"/>
    <property type="match status" value="1"/>
</dbReference>
<dbReference type="PROSITE" id="PS51198">
    <property type="entry name" value="UVRD_HELICASE_ATP_BIND"/>
    <property type="match status" value="1"/>
</dbReference>
<comment type="miscellaneous">
    <text evidence="15">In the RecBCD complex, RecB has a slow 3'-5' helicase, an exonuclease activity and loads RecA onto ssDNA, RecD has a fast 5'-3' helicase activity, while RecC stimulates the ATPase and processivity of the RecB helicase and contributes to recognition of the Chi site.</text>
</comment>
<feature type="region of interest" description="Disordered" evidence="17">
    <location>
        <begin position="1"/>
        <end position="29"/>
    </location>
</feature>
<dbReference type="InterPro" id="IPR004586">
    <property type="entry name" value="RecB"/>
</dbReference>
<dbReference type="eggNOG" id="COG1074">
    <property type="taxonomic scope" value="Bacteria"/>
</dbReference>
<dbReference type="SUPFAM" id="SSF52540">
    <property type="entry name" value="P-loop containing nucleoside triphosphate hydrolases"/>
    <property type="match status" value="1"/>
</dbReference>
<comment type="catalytic activity">
    <reaction evidence="13 15">
        <text>Couples ATP hydrolysis with the unwinding of duplex DNA by translocating in the 3'-5' direction.</text>
        <dbReference type="EC" id="5.6.2.4"/>
    </reaction>
</comment>
<dbReference type="GO" id="GO:0009338">
    <property type="term" value="C:exodeoxyribonuclease V complex"/>
    <property type="evidence" value="ECO:0007669"/>
    <property type="project" value="TreeGrafter"/>
</dbReference>
<dbReference type="GO" id="GO:0043138">
    <property type="term" value="F:3'-5' DNA helicase activity"/>
    <property type="evidence" value="ECO:0007669"/>
    <property type="project" value="UniProtKB-UniRule"/>
</dbReference>
<dbReference type="GO" id="GO:0016887">
    <property type="term" value="F:ATP hydrolysis activity"/>
    <property type="evidence" value="ECO:0007669"/>
    <property type="project" value="RHEA"/>
</dbReference>
<sequence length="1164" mass="126104">MTDTHTSTETDTSSAATGTAPQPFDVAAPLPTGTTVLEASAGTGKTYAIVGVAARQIAEGLPIDELLLVTFSRSASAELRERMRARLAELVTALDPARAPVDRDDDDDPVLRAVLSGGPDEIAVRRARLVQALSDFDASTIATTHTFCNRMLEALGFLGERELIYDVVEDTDDIVEQTALDLYLSWFAGDQDRPPFSIGEAMTIAREAVRSAGVPLAPQPADAADGAGTEPSAASRRVQFCEQVRRRVERRKRLARVRTYDDLQMILYRVVTDPEVGEQACERIRDRFALVLVDEFQDTDPFQWEILRRCFHGHRRLVLVGDPKQSIYAFRGAEVRSYLTAVEVADSLRALDTNHRSDADLVSALDRIYGGASLGDRSITVHPVRAARSGSRISGTPALRVRALSRSDFTIRGKSGFPAVADVRAAITADVANDIARLLASDARLDTGEGPRAVTPGDIAVLVRTNGTIEPLQRALAELGIASVVGTGTSVFRTIGALHWLWVIRAIEQPARADRVRLAALTPLIGWEAAQLATASDNRLAELSSTFAELGRVFADGGFAALAQRLLARGNVAARVLGIEDGERALTDLLQVASLVNKHVVETECGLAGVVEWLADRIADVSQWRRHEDQTRRLDRDTHVVQIMTVHASKGLQFPIVYVPFGWDAARVSKPKTFRYHDDTGHRHLDVGGEGTRGWGERIARRNDEEAGEDLRLLYVALTRAASQVVVHWAPSFNTSKSPLHRLVFGRPQSRAGAEHGSDTTVLPTSVNVPDDHTCVSTLRALAADPPVSISVEHAQASSAPPWTPPDSDARRPELDVARFTRTIDQQWRRTSYSALIAGVAHRHPMLTTGSEPDMGSVADSGLITDEPPDPADVVASDDPYAATDSAVAPVPEPAGGTPSLMNGMPYGAAFGTLVHEVLEYVDTAAPDIDAHVRELCATSAARHALDVDVDELSTALRAVLTTPLASLGGTLWSITPRNRLAELDFEFPLGNSSSVSAAAAVLSDVAALVERHLPTHDRLRAYAATLAEIPTRALRGYLTGSIDSVLRTPEGRYVVVDYKTNRLRPGELSAEDFTADAMAAEMIGAHYPLQALLYSVALHRYLRWRLPGYRPAEHLGPVQYHFVRGMVGEDTPAGCGVYEWNVPTGLVTELSDLLAGFETGEDR</sequence>
<keyword evidence="5 15" id="KW-0378">Hydrolase</keyword>
<organism evidence="20 21">
    <name type="scientific">Gordonia aichiensis NBRC 108223</name>
    <dbReference type="NCBI Taxonomy" id="1220583"/>
    <lineage>
        <taxon>Bacteria</taxon>
        <taxon>Bacillati</taxon>
        <taxon>Actinomycetota</taxon>
        <taxon>Actinomycetes</taxon>
        <taxon>Mycobacteriales</taxon>
        <taxon>Gordoniaceae</taxon>
        <taxon>Gordonia</taxon>
    </lineage>
</organism>
<dbReference type="PANTHER" id="PTHR11070">
    <property type="entry name" value="UVRD / RECB / PCRA DNA HELICASE FAMILY MEMBER"/>
    <property type="match status" value="1"/>
</dbReference>
<dbReference type="CDD" id="cd22352">
    <property type="entry name" value="RecB_C-like"/>
    <property type="match status" value="1"/>
</dbReference>
<evidence type="ECO:0000256" key="1">
    <source>
        <dbReference type="ARBA" id="ARBA00022722"/>
    </source>
</evidence>
<protein>
    <recommendedName>
        <fullName evidence="15">RecBCD enzyme subunit RecB</fullName>
        <ecNumber evidence="15">3.1.11.5</ecNumber>
        <ecNumber evidence="15">5.6.2.4</ecNumber>
    </recommendedName>
    <alternativeName>
        <fullName evidence="15">DNA 3'-5' helicase subunit RecB</fullName>
    </alternativeName>
    <alternativeName>
        <fullName evidence="15">Exonuclease V subunit RecB</fullName>
        <shortName evidence="15">ExoV subunit RecB</shortName>
    </alternativeName>
    <alternativeName>
        <fullName evidence="15">Helicase/nuclease RecBCD subunit RecB</fullName>
    </alternativeName>
</protein>
<dbReference type="InterPro" id="IPR011335">
    <property type="entry name" value="Restrct_endonuc-II-like"/>
</dbReference>
<dbReference type="InterPro" id="IPR011604">
    <property type="entry name" value="PDDEXK-like_dom_sf"/>
</dbReference>
<dbReference type="InterPro" id="IPR000212">
    <property type="entry name" value="DNA_helicase_UvrD/REP"/>
</dbReference>
<dbReference type="GO" id="GO:0003677">
    <property type="term" value="F:DNA binding"/>
    <property type="evidence" value="ECO:0007669"/>
    <property type="project" value="UniProtKB-UniRule"/>
</dbReference>
<dbReference type="GO" id="GO:0005524">
    <property type="term" value="F:ATP binding"/>
    <property type="evidence" value="ECO:0007669"/>
    <property type="project" value="UniProtKB-UniRule"/>
</dbReference>
<evidence type="ECO:0000256" key="3">
    <source>
        <dbReference type="ARBA" id="ARBA00022741"/>
    </source>
</evidence>
<comment type="catalytic activity">
    <reaction evidence="15">
        <text>Exonucleolytic cleavage (in the presence of ATP) in either 5'- to 3'- or 3'- to 5'-direction to yield 5'-phosphooligonucleotides.</text>
        <dbReference type="EC" id="3.1.11.5"/>
    </reaction>
</comment>
<keyword evidence="21" id="KW-1185">Reference proteome</keyword>
<accession>L7KQI9</accession>
<feature type="binding site" evidence="16">
    <location>
        <begin position="39"/>
        <end position="46"/>
    </location>
    <ligand>
        <name>ATP</name>
        <dbReference type="ChEBI" id="CHEBI:30616"/>
    </ligand>
</feature>
<comment type="catalytic activity">
    <reaction evidence="14 15">
        <text>ATP + H2O = ADP + phosphate + H(+)</text>
        <dbReference type="Rhea" id="RHEA:13065"/>
        <dbReference type="ChEBI" id="CHEBI:15377"/>
        <dbReference type="ChEBI" id="CHEBI:15378"/>
        <dbReference type="ChEBI" id="CHEBI:30616"/>
        <dbReference type="ChEBI" id="CHEBI:43474"/>
        <dbReference type="ChEBI" id="CHEBI:456216"/>
        <dbReference type="EC" id="5.6.2.4"/>
    </reaction>
</comment>
<dbReference type="GO" id="GO:0000724">
    <property type="term" value="P:double-strand break repair via homologous recombination"/>
    <property type="evidence" value="ECO:0007669"/>
    <property type="project" value="UniProtKB-UniRule"/>
</dbReference>
<reference evidence="20 21" key="1">
    <citation type="submission" date="2012-12" db="EMBL/GenBank/DDBJ databases">
        <title>Whole genome shotgun sequence of Gordonia aichiensis NBRC 108223.</title>
        <authorList>
            <person name="Isaki-Nakamura S."/>
            <person name="Hosoyama A."/>
            <person name="Tsuchikane K."/>
            <person name="Ando Y."/>
            <person name="Baba S."/>
            <person name="Ohji S."/>
            <person name="Hamada M."/>
            <person name="Tamura T."/>
            <person name="Yamazoe A."/>
            <person name="Yamazaki S."/>
            <person name="Fujita N."/>
        </authorList>
    </citation>
    <scope>NUCLEOTIDE SEQUENCE [LARGE SCALE GENOMIC DNA]</scope>
    <source>
        <strain evidence="20 21">NBRC 108223</strain>
    </source>
</reference>
<keyword evidence="4 15" id="KW-0227">DNA damage</keyword>
<evidence type="ECO:0000259" key="18">
    <source>
        <dbReference type="PROSITE" id="PS51198"/>
    </source>
</evidence>
<evidence type="ECO:0000256" key="12">
    <source>
        <dbReference type="ARBA" id="ARBA00023235"/>
    </source>
</evidence>
<dbReference type="Gene3D" id="3.40.50.300">
    <property type="entry name" value="P-loop containing nucleotide triphosphate hydrolases"/>
    <property type="match status" value="3"/>
</dbReference>
<dbReference type="RefSeq" id="WP_005177013.1">
    <property type="nucleotide sequence ID" value="NZ_BANR01000018.1"/>
</dbReference>
<evidence type="ECO:0000256" key="11">
    <source>
        <dbReference type="ARBA" id="ARBA00023204"/>
    </source>
</evidence>
<feature type="compositionally biased region" description="Low complexity" evidence="17">
    <location>
        <begin position="1"/>
        <end position="20"/>
    </location>
</feature>
<dbReference type="Pfam" id="PF13361">
    <property type="entry name" value="UvrD_C"/>
    <property type="match status" value="1"/>
</dbReference>
<keyword evidence="1 15" id="KW-0540">Nuclease</keyword>
<evidence type="ECO:0000256" key="13">
    <source>
        <dbReference type="ARBA" id="ARBA00034617"/>
    </source>
</evidence>
<dbReference type="Gene3D" id="1.10.3170.10">
    <property type="entry name" value="Recbcd, chain B, domain 2"/>
    <property type="match status" value="2"/>
</dbReference>
<dbReference type="Gene3D" id="3.90.320.10">
    <property type="match status" value="1"/>
</dbReference>
<feature type="domain" description="UvrD-like helicase C-terminal" evidence="19">
    <location>
        <begin position="383"/>
        <end position="651"/>
    </location>
</feature>
<comment type="domain">
    <text evidence="15">The C-terminal domain has nuclease activity and interacts with RecD. It interacts with RecA, facilitating its loading onto ssDNA.</text>
</comment>
<comment type="cofactor">
    <cofactor evidence="15">
        <name>Mg(2+)</name>
        <dbReference type="ChEBI" id="CHEBI:18420"/>
    </cofactor>
    <text evidence="15">Binds 1 Mg(2+) ion per subunit.</text>
</comment>
<comment type="domain">
    <text evidence="15">The N-terminal DNA-binding domain is a ssDNA-dependent ATPase and has ATP-dependent 3'-5' helicase function. This domain interacts with RecC.</text>
</comment>
<comment type="function">
    <text evidence="15">A helicase/nuclease that prepares dsDNA breaks (DSB) for recombinational DNA repair. Binds to DSBs and unwinds DNA via a highly rapid and processive ATP-dependent bidirectional helicase activity. Unwinds dsDNA until it encounters a Chi (crossover hotspot instigator) sequence from the 3' direction. Cuts ssDNA a few nucleotides 3' to the Chi site. The properties and activities of the enzyme are changed at Chi. The Chi-altered holoenzyme produces a long 3'-ssDNA overhang and facilitates RecA-binding to the ssDNA for homologous DNA recombination and repair. Holoenzyme degrades any linearized DNA that is unable to undergo homologous recombination. In the holoenzyme this subunit contributes ATPase, 3'-5' helicase, exonuclease activity and loads RecA onto ssDNA.</text>
</comment>
<evidence type="ECO:0000256" key="7">
    <source>
        <dbReference type="ARBA" id="ARBA00022839"/>
    </source>
</evidence>
<evidence type="ECO:0000256" key="2">
    <source>
        <dbReference type="ARBA" id="ARBA00022723"/>
    </source>
</evidence>
<evidence type="ECO:0000256" key="10">
    <source>
        <dbReference type="ARBA" id="ARBA00023125"/>
    </source>
</evidence>
<evidence type="ECO:0000259" key="19">
    <source>
        <dbReference type="PROSITE" id="PS51217"/>
    </source>
</evidence>
<dbReference type="EC" id="3.1.11.5" evidence="15"/>
<dbReference type="EC" id="5.6.2.4" evidence="15"/>
<feature type="binding site" evidence="15">
    <location>
        <position position="1044"/>
    </location>
    <ligand>
        <name>Mg(2+)</name>
        <dbReference type="ChEBI" id="CHEBI:18420"/>
    </ligand>
</feature>
<comment type="caution">
    <text evidence="20">The sequence shown here is derived from an EMBL/GenBank/DDBJ whole genome shotgun (WGS) entry which is preliminary data.</text>
</comment>
<dbReference type="GO" id="GO:0000287">
    <property type="term" value="F:magnesium ion binding"/>
    <property type="evidence" value="ECO:0007669"/>
    <property type="project" value="UniProtKB-UniRule"/>
</dbReference>
<dbReference type="STRING" id="1220583.GOACH_18_00770"/>
<evidence type="ECO:0000256" key="8">
    <source>
        <dbReference type="ARBA" id="ARBA00022840"/>
    </source>
</evidence>
<evidence type="ECO:0000256" key="15">
    <source>
        <dbReference type="HAMAP-Rule" id="MF_01485"/>
    </source>
</evidence>
<dbReference type="HAMAP" id="MF_01485">
    <property type="entry name" value="RecB"/>
    <property type="match status" value="1"/>
</dbReference>
<dbReference type="Gene3D" id="1.10.486.10">
    <property type="entry name" value="PCRA, domain 4"/>
    <property type="match status" value="1"/>
</dbReference>
<gene>
    <name evidence="15 20" type="primary">recB</name>
    <name evidence="20" type="ORF">GOACH_18_00770</name>
</gene>
<keyword evidence="12 15" id="KW-0413">Isomerase</keyword>
<keyword evidence="2 15" id="KW-0479">Metal-binding</keyword>
<dbReference type="GO" id="GO:0005829">
    <property type="term" value="C:cytosol"/>
    <property type="evidence" value="ECO:0007669"/>
    <property type="project" value="TreeGrafter"/>
</dbReference>
<dbReference type="Pfam" id="PF00580">
    <property type="entry name" value="UvrD-helicase"/>
    <property type="match status" value="1"/>
</dbReference>
<dbReference type="InterPro" id="IPR027417">
    <property type="entry name" value="P-loop_NTPase"/>
</dbReference>
<proteinExistence type="inferred from homology"/>
<keyword evidence="3 15" id="KW-0547">Nucleotide-binding</keyword>
<keyword evidence="7 15" id="KW-0269">Exonuclease</keyword>
<dbReference type="Pfam" id="PF12705">
    <property type="entry name" value="PDDEXK_1"/>
    <property type="match status" value="1"/>
</dbReference>
<dbReference type="EMBL" id="BANR01000018">
    <property type="protein sequence ID" value="GAC49953.1"/>
    <property type="molecule type" value="Genomic_DNA"/>
</dbReference>
<keyword evidence="9 15" id="KW-0460">Magnesium</keyword>
<dbReference type="SUPFAM" id="SSF52980">
    <property type="entry name" value="Restriction endonuclease-like"/>
    <property type="match status" value="1"/>
</dbReference>
<evidence type="ECO:0000256" key="17">
    <source>
        <dbReference type="SAM" id="MobiDB-lite"/>
    </source>
</evidence>
<feature type="domain" description="UvrD-like helicase ATP-binding" evidence="18">
    <location>
        <begin position="18"/>
        <end position="358"/>
    </location>
</feature>
<name>L7KQI9_9ACTN</name>
<keyword evidence="8 15" id="KW-0067">ATP-binding</keyword>
<comment type="subunit">
    <text evidence="15">Heterotrimer of RecB, RecC and RecD. All subunits contribute to DNA-binding. Interacts with RecA.</text>
</comment>
<feature type="region of interest" description="DNA-binding and helicase activity, interacts with RecC" evidence="15">
    <location>
        <begin position="1"/>
        <end position="791"/>
    </location>
</feature>
<comment type="similarity">
    <text evidence="15">Belongs to the helicase family. UvrD subfamily.</text>
</comment>
<keyword evidence="10 15" id="KW-0238">DNA-binding</keyword>
<dbReference type="PANTHER" id="PTHR11070:SF23">
    <property type="entry name" value="RECBCD ENZYME SUBUNIT RECB"/>
    <property type="match status" value="1"/>
</dbReference>
<feature type="binding site" evidence="15">
    <location>
        <position position="1058"/>
    </location>
    <ligand>
        <name>Mg(2+)</name>
        <dbReference type="ChEBI" id="CHEBI:18420"/>
    </ligand>
</feature>
<evidence type="ECO:0000313" key="21">
    <source>
        <dbReference type="Proteomes" id="UP000010988"/>
    </source>
</evidence>